<gene>
    <name evidence="2" type="ORF">I602_1296</name>
</gene>
<protein>
    <submittedName>
        <fullName evidence="2">Aldo/keto reductase family protein</fullName>
    </submittedName>
</protein>
<dbReference type="EMBL" id="LGBR01000001">
    <property type="protein sequence ID" value="KOY51736.1"/>
    <property type="molecule type" value="Genomic_DNA"/>
</dbReference>
<dbReference type="Proteomes" id="UP000037716">
    <property type="component" value="Unassembled WGS sequence"/>
</dbReference>
<dbReference type="InterPro" id="IPR050523">
    <property type="entry name" value="AKR_Detox_Biosynth"/>
</dbReference>
<evidence type="ECO:0000259" key="1">
    <source>
        <dbReference type="Pfam" id="PF00248"/>
    </source>
</evidence>
<dbReference type="InterPro" id="IPR023210">
    <property type="entry name" value="NADP_OxRdtase_dom"/>
</dbReference>
<dbReference type="PANTHER" id="PTHR43364">
    <property type="entry name" value="NADH-SPECIFIC METHYLGLYOXAL REDUCTASE-RELATED"/>
    <property type="match status" value="1"/>
</dbReference>
<evidence type="ECO:0000313" key="2">
    <source>
        <dbReference type="EMBL" id="KOY51736.1"/>
    </source>
</evidence>
<dbReference type="InterPro" id="IPR036812">
    <property type="entry name" value="NAD(P)_OxRdtase_dom_sf"/>
</dbReference>
<dbReference type="Pfam" id="PF00248">
    <property type="entry name" value="Aldo_ket_red"/>
    <property type="match status" value="1"/>
</dbReference>
<dbReference type="RefSeq" id="WP_053973890.1">
    <property type="nucleotide sequence ID" value="NZ_FNUE01000001.1"/>
</dbReference>
<dbReference type="STRING" id="1300348.I602_1296"/>
<dbReference type="CDD" id="cd19092">
    <property type="entry name" value="AKR_BsYcsN_EcYdhF-like"/>
    <property type="match status" value="1"/>
</dbReference>
<evidence type="ECO:0000313" key="3">
    <source>
        <dbReference type="Proteomes" id="UP000037716"/>
    </source>
</evidence>
<comment type="caution">
    <text evidence="2">The sequence shown here is derived from an EMBL/GenBank/DDBJ whole genome shotgun (WGS) entry which is preliminary data.</text>
</comment>
<proteinExistence type="predicted"/>
<feature type="domain" description="NADP-dependent oxidoreductase" evidence="1">
    <location>
        <begin position="6"/>
        <end position="275"/>
    </location>
</feature>
<dbReference type="GO" id="GO:0005829">
    <property type="term" value="C:cytosol"/>
    <property type="evidence" value="ECO:0007669"/>
    <property type="project" value="TreeGrafter"/>
</dbReference>
<dbReference type="PATRIC" id="fig|1300348.6.peg.1295"/>
<sequence>MKPTSKIIIGCMSWGKWGKQFSTKEATEMVQFCVANGNTTFDHADLYGDYTTEAEFGAAFKASKIDREKIELITKCGIQNPGETRDNKVKYYNYSKEYIIWSAEQSLKNLKTDYLDTFLLHRPSALMHPEEIAEAISTLKRDGKIINFGVSNFTPSQVNLIVDHVSVDVNQIEFSLTQNSAMKDGTLDQMLQKKMQPMSWSPLGSVFREETHQTKSIKEVLKRLSTKYNCTDDALLLAWLFKHPAKVAPVIGTTNKDRILNANKALEINLELEDWFIMLEASNGQEVA</sequence>
<dbReference type="OrthoDB" id="9773828at2"/>
<name>A0A0M9CG54_9FLAO</name>
<reference evidence="2 3" key="1">
    <citation type="submission" date="2015-07" db="EMBL/GenBank/DDBJ databases">
        <title>Genome of Polaribacter dokdonenesis DSW-5, isolated from seawater off Dokdo in Korea.</title>
        <authorList>
            <person name="Yoon K."/>
            <person name="Song J.Y."/>
            <person name="Kim J.F."/>
        </authorList>
    </citation>
    <scope>NUCLEOTIDE SEQUENCE [LARGE SCALE GENOMIC DNA]</scope>
    <source>
        <strain evidence="2 3">DSW-5</strain>
    </source>
</reference>
<dbReference type="Gene3D" id="3.20.20.100">
    <property type="entry name" value="NADP-dependent oxidoreductase domain"/>
    <property type="match status" value="1"/>
</dbReference>
<dbReference type="SUPFAM" id="SSF51430">
    <property type="entry name" value="NAD(P)-linked oxidoreductase"/>
    <property type="match status" value="1"/>
</dbReference>
<organism evidence="2 3">
    <name type="scientific">Polaribacter dokdonensis DSW-5</name>
    <dbReference type="NCBI Taxonomy" id="1300348"/>
    <lineage>
        <taxon>Bacteria</taxon>
        <taxon>Pseudomonadati</taxon>
        <taxon>Bacteroidota</taxon>
        <taxon>Flavobacteriia</taxon>
        <taxon>Flavobacteriales</taxon>
        <taxon>Flavobacteriaceae</taxon>
    </lineage>
</organism>
<accession>A0A0M9CG54</accession>
<dbReference type="PANTHER" id="PTHR43364:SF1">
    <property type="entry name" value="OXIDOREDUCTASE YDHF"/>
    <property type="match status" value="1"/>
</dbReference>
<dbReference type="AlphaFoldDB" id="A0A0M9CG54"/>